<dbReference type="SUPFAM" id="SSF52540">
    <property type="entry name" value="P-loop containing nucleoside triphosphate hydrolases"/>
    <property type="match status" value="1"/>
</dbReference>
<keyword evidence="6" id="KW-1185">Reference proteome</keyword>
<dbReference type="GO" id="GO:0098542">
    <property type="term" value="P:defense response to other organism"/>
    <property type="evidence" value="ECO:0007669"/>
    <property type="project" value="TreeGrafter"/>
</dbReference>
<proteinExistence type="predicted"/>
<dbReference type="InterPro" id="IPR036388">
    <property type="entry name" value="WH-like_DNA-bd_sf"/>
</dbReference>
<dbReference type="InterPro" id="IPR056789">
    <property type="entry name" value="LRR_R13L1-DRL21"/>
</dbReference>
<name>A0A9R0S2P2_TRITD</name>
<dbReference type="InterPro" id="IPR027417">
    <property type="entry name" value="P-loop_NTPase"/>
</dbReference>
<dbReference type="Pfam" id="PF23559">
    <property type="entry name" value="WHD_DRP"/>
    <property type="match status" value="1"/>
</dbReference>
<evidence type="ECO:0000256" key="1">
    <source>
        <dbReference type="ARBA" id="ARBA00022821"/>
    </source>
</evidence>
<dbReference type="EMBL" id="LT934115">
    <property type="protein sequence ID" value="VAH70442.1"/>
    <property type="molecule type" value="Genomic_DNA"/>
</dbReference>
<dbReference type="Gene3D" id="1.10.10.10">
    <property type="entry name" value="Winged helix-like DNA-binding domain superfamily/Winged helix DNA-binding domain"/>
    <property type="match status" value="1"/>
</dbReference>
<feature type="domain" description="R13L1/DRL21-like LRR repeat region" evidence="4">
    <location>
        <begin position="596"/>
        <end position="712"/>
    </location>
</feature>
<evidence type="ECO:0000259" key="2">
    <source>
        <dbReference type="Pfam" id="PF00931"/>
    </source>
</evidence>
<dbReference type="PRINTS" id="PR00364">
    <property type="entry name" value="DISEASERSIST"/>
</dbReference>
<dbReference type="Gramene" id="TRITD3Av1G287270.1">
    <property type="protein sequence ID" value="TRITD3Av1G287270.1"/>
    <property type="gene ID" value="TRITD3Av1G287270"/>
</dbReference>
<dbReference type="GO" id="GO:0043531">
    <property type="term" value="F:ADP binding"/>
    <property type="evidence" value="ECO:0007669"/>
    <property type="project" value="InterPro"/>
</dbReference>
<evidence type="ECO:0000259" key="4">
    <source>
        <dbReference type="Pfam" id="PF25019"/>
    </source>
</evidence>
<evidence type="ECO:0000259" key="3">
    <source>
        <dbReference type="Pfam" id="PF23559"/>
    </source>
</evidence>
<feature type="domain" description="NB-ARC" evidence="2">
    <location>
        <begin position="60"/>
        <end position="233"/>
    </location>
</feature>
<dbReference type="InterPro" id="IPR044974">
    <property type="entry name" value="Disease_R_plants"/>
</dbReference>
<evidence type="ECO:0000313" key="5">
    <source>
        <dbReference type="EMBL" id="VAH70442.1"/>
    </source>
</evidence>
<dbReference type="Pfam" id="PF00931">
    <property type="entry name" value="NB-ARC"/>
    <property type="match status" value="1"/>
</dbReference>
<reference evidence="5 6" key="1">
    <citation type="submission" date="2017-09" db="EMBL/GenBank/DDBJ databases">
        <authorList>
            <consortium name="International Durum Wheat Genome Sequencing Consortium (IDWGSC)"/>
            <person name="Milanesi L."/>
        </authorList>
    </citation>
    <scope>NUCLEOTIDE SEQUENCE [LARGE SCALE GENOMIC DNA]</scope>
    <source>
        <strain evidence="6">cv. Svevo</strain>
    </source>
</reference>
<dbReference type="SUPFAM" id="SSF52058">
    <property type="entry name" value="L domain-like"/>
    <property type="match status" value="1"/>
</dbReference>
<feature type="domain" description="Disease resistance protein winged helix" evidence="3">
    <location>
        <begin position="316"/>
        <end position="385"/>
    </location>
</feature>
<dbReference type="InterPro" id="IPR002182">
    <property type="entry name" value="NB-ARC"/>
</dbReference>
<dbReference type="AlphaFoldDB" id="A0A9R0S2P2"/>
<gene>
    <name evidence="5" type="ORF">TRITD_3Av1G287270</name>
</gene>
<dbReference type="InterPro" id="IPR032675">
    <property type="entry name" value="LRR_dom_sf"/>
</dbReference>
<dbReference type="Proteomes" id="UP000324705">
    <property type="component" value="Chromosome 3A"/>
</dbReference>
<dbReference type="Gene3D" id="3.40.50.300">
    <property type="entry name" value="P-loop containing nucleotide triphosphate hydrolases"/>
    <property type="match status" value="1"/>
</dbReference>
<dbReference type="InterPro" id="IPR058922">
    <property type="entry name" value="WHD_DRP"/>
</dbReference>
<dbReference type="Pfam" id="PF25019">
    <property type="entry name" value="LRR_R13L1-DRL21"/>
    <property type="match status" value="1"/>
</dbReference>
<protein>
    <recommendedName>
        <fullName evidence="7">NB-ARC domain-containing protein</fullName>
    </recommendedName>
</protein>
<dbReference type="FunFam" id="3.40.50.300:FF:001091">
    <property type="entry name" value="Probable disease resistance protein At1g61300"/>
    <property type="match status" value="1"/>
</dbReference>
<evidence type="ECO:0008006" key="7">
    <source>
        <dbReference type="Google" id="ProtNLM"/>
    </source>
</evidence>
<dbReference type="Gene3D" id="3.80.10.10">
    <property type="entry name" value="Ribonuclease Inhibitor"/>
    <property type="match status" value="1"/>
</dbReference>
<dbReference type="OMA" id="DVRIWAC"/>
<sequence>MKYIADELKPMCAKVSTILGLELLSSSHDIGNVASTSRPITTSQSLEPRLHGRECQQNDIVREIIMGGDLTIIPIVGPGGIGKTTLTQYIYNSKEVQDHFKIRVWVCVSTDFSVYRLTQEIVRSIPKAEGEQNDRESNELQNLDQLQKLIEKRLKNKRFLVVLDDIWKYGNEDEWKRFLVPFKKQKGNGDTVLVTTRFLEVAKMVKTGDKLFELEGLKPEEHWSLFLASVVDKIDHDLDLIKIGKKIVEKLKGSPLAAKTVGRLLRKNLTVEHWTRVLESKEWESQTSDHDIMPALKLSYDYLPFHLQQCFSSCALFPEDYKFDCEELIHFWIGLDILRPDKRIKRTEEIGLNNLNDLVNYGFFKKEIGDSGTHYVMHDLLHDLALKVSSQECLHIAFSIPRDVEIAPSVYHLSISMSDSADSKDGFVEEKFRRVLDKLRNILNFKNLRTLMLFGNYDAMFLCIFGALFKDTKSLRVVYLSTMCYPVESLLHNISKLVHLRCLRVASTYSIQKHLPRSISRFYHLRVLDISGWNGPHSPLGDIANLVKLRHFLLPPYACDDEYSEFHSNICNVGRLHNLQELRSFEVRRESSGFELRELGKLEELGGSLAIHSLEKALANGAHDAKLSYKNRLHKLTLSWKKGQPNVSPDLEDQVLESLRPHSNLHDLCIDGHGGPTCPTWLGTNLSTKGLEALRLKHTDWEFLPPLGELYLIRESGEEYLGCIRGTCFRNLKRVELIGLPRFSRWAANDVCPWYFSLIEVLVVKDCPELTELPFSSYTSCCPLESDSNVTCCRCLLFLIVTLCALL</sequence>
<organism evidence="5 6">
    <name type="scientific">Triticum turgidum subsp. durum</name>
    <name type="common">Durum wheat</name>
    <name type="synonym">Triticum durum</name>
    <dbReference type="NCBI Taxonomy" id="4567"/>
    <lineage>
        <taxon>Eukaryota</taxon>
        <taxon>Viridiplantae</taxon>
        <taxon>Streptophyta</taxon>
        <taxon>Embryophyta</taxon>
        <taxon>Tracheophyta</taxon>
        <taxon>Spermatophyta</taxon>
        <taxon>Magnoliopsida</taxon>
        <taxon>Liliopsida</taxon>
        <taxon>Poales</taxon>
        <taxon>Poaceae</taxon>
        <taxon>BOP clade</taxon>
        <taxon>Pooideae</taxon>
        <taxon>Triticodae</taxon>
        <taxon>Triticeae</taxon>
        <taxon>Triticinae</taxon>
        <taxon>Triticum</taxon>
    </lineage>
</organism>
<keyword evidence="1" id="KW-0611">Plant defense</keyword>
<evidence type="ECO:0000313" key="6">
    <source>
        <dbReference type="Proteomes" id="UP000324705"/>
    </source>
</evidence>
<dbReference type="PANTHER" id="PTHR23155">
    <property type="entry name" value="DISEASE RESISTANCE PROTEIN RP"/>
    <property type="match status" value="1"/>
</dbReference>
<dbReference type="PANTHER" id="PTHR23155:SF988">
    <property type="entry name" value="OS06G0707733 PROTEIN"/>
    <property type="match status" value="1"/>
</dbReference>
<accession>A0A9R0S2P2</accession>